<dbReference type="InterPro" id="IPR011765">
    <property type="entry name" value="Pept_M16_N"/>
</dbReference>
<dbReference type="InterPro" id="IPR011249">
    <property type="entry name" value="Metalloenz_LuxS/M16"/>
</dbReference>
<feature type="domain" description="Peptidase M16 C-terminal" evidence="6">
    <location>
        <begin position="168"/>
        <end position="338"/>
    </location>
</feature>
<dbReference type="Pfam" id="PF00675">
    <property type="entry name" value="Peptidase_M16"/>
    <property type="match status" value="1"/>
</dbReference>
<comment type="caution">
    <text evidence="7">The sequence shown here is derived from an EMBL/GenBank/DDBJ whole genome shotgun (WGS) entry which is preliminary data.</text>
</comment>
<dbReference type="InterPro" id="IPR007863">
    <property type="entry name" value="Peptidase_M16_C"/>
</dbReference>
<dbReference type="OrthoDB" id="9811314at2"/>
<feature type="domain" description="Peptidase M16 N-terminal" evidence="5">
    <location>
        <begin position="14"/>
        <end position="160"/>
    </location>
</feature>
<keyword evidence="3" id="KW-0378">Hydrolase</keyword>
<evidence type="ECO:0000256" key="1">
    <source>
        <dbReference type="ARBA" id="ARBA00001947"/>
    </source>
</evidence>
<gene>
    <name evidence="7" type="ORF">C0081_21995</name>
</gene>
<dbReference type="GO" id="GO:0006508">
    <property type="term" value="P:proteolysis"/>
    <property type="evidence" value="ECO:0007669"/>
    <property type="project" value="InterPro"/>
</dbReference>
<keyword evidence="3" id="KW-0482">Metalloprotease</keyword>
<dbReference type="EMBL" id="PKUQ01000055">
    <property type="protein sequence ID" value="PLW74978.1"/>
    <property type="molecule type" value="Genomic_DNA"/>
</dbReference>
<dbReference type="Proteomes" id="UP000234881">
    <property type="component" value="Unassembled WGS sequence"/>
</dbReference>
<evidence type="ECO:0000259" key="5">
    <source>
        <dbReference type="Pfam" id="PF00675"/>
    </source>
</evidence>
<evidence type="ECO:0000313" key="8">
    <source>
        <dbReference type="Proteomes" id="UP000234881"/>
    </source>
</evidence>
<evidence type="ECO:0000256" key="4">
    <source>
        <dbReference type="RuleBase" id="RU004447"/>
    </source>
</evidence>
<dbReference type="AlphaFoldDB" id="A0A2N5XKK4"/>
<dbReference type="InterPro" id="IPR001431">
    <property type="entry name" value="Pept_M16_Zn_BS"/>
</dbReference>
<proteinExistence type="inferred from homology"/>
<comment type="cofactor">
    <cofactor evidence="1">
        <name>Zn(2+)</name>
        <dbReference type="ChEBI" id="CHEBI:29105"/>
    </cofactor>
</comment>
<protein>
    <submittedName>
        <fullName evidence="7">Peptidase M16</fullName>
    </submittedName>
</protein>
<organism evidence="7 8">
    <name type="scientific">Cohaesibacter celericrescens</name>
    <dbReference type="NCBI Taxonomy" id="2067669"/>
    <lineage>
        <taxon>Bacteria</taxon>
        <taxon>Pseudomonadati</taxon>
        <taxon>Pseudomonadota</taxon>
        <taxon>Alphaproteobacteria</taxon>
        <taxon>Hyphomicrobiales</taxon>
        <taxon>Cohaesibacteraceae</taxon>
    </lineage>
</organism>
<evidence type="ECO:0000256" key="3">
    <source>
        <dbReference type="ARBA" id="ARBA00023049"/>
    </source>
</evidence>
<dbReference type="InterPro" id="IPR050361">
    <property type="entry name" value="MPP/UQCRC_Complex"/>
</dbReference>
<dbReference type="FunFam" id="3.30.830.10:FF:000008">
    <property type="entry name" value="Mitochondrial-processing peptidase subunit beta"/>
    <property type="match status" value="1"/>
</dbReference>
<comment type="similarity">
    <text evidence="2 4">Belongs to the peptidase M16 family.</text>
</comment>
<keyword evidence="8" id="KW-1185">Reference proteome</keyword>
<dbReference type="Gene3D" id="3.30.830.10">
    <property type="entry name" value="Metalloenzyme, LuxS/M16 peptidase-like"/>
    <property type="match status" value="2"/>
</dbReference>
<dbReference type="PROSITE" id="PS00143">
    <property type="entry name" value="INSULINASE"/>
    <property type="match status" value="1"/>
</dbReference>
<keyword evidence="3" id="KW-0645">Protease</keyword>
<dbReference type="PANTHER" id="PTHR11851">
    <property type="entry name" value="METALLOPROTEASE"/>
    <property type="match status" value="1"/>
</dbReference>
<sequence>MTVNMTQLANGMTVLSDEMPHLKSSAVGVWVAAGSRLEQDNQHGISHLLEHMAFKGTKKRSATDIVEQIEAVGGDVNASTGIENTSYYARILEEDLPLAVDILGDILTNSAFEAEELRREKQVILQEIGAVHDMPEDRVFDHIQELAFPDQPLGRTILGTSETVQGFSSPDIINYMASHYRGPSMILSAAGAVRHEELVALGEEAFASIENRPCSVPSSAQYAGGERRDVQKELMEAQVVLGFEGRSYKDDDFYTAQILASMLGGGMSSRLFQEVREKRGLCYSVYAFHWGFADTGLFGVHAATGADNLEELMPVILGELARAAEDLTEAELGRSRAQIKAGLLMGMESPSSRAGQLARQKMLFGKPRSFEEMIDSISHISVQDVRKLAGDIITGSAPSLASVGPVGALMPVDDIAARLGSASNRSTNICG</sequence>
<dbReference type="PANTHER" id="PTHR11851:SF49">
    <property type="entry name" value="MITOCHONDRIAL-PROCESSING PEPTIDASE SUBUNIT ALPHA"/>
    <property type="match status" value="1"/>
</dbReference>
<dbReference type="SUPFAM" id="SSF63411">
    <property type="entry name" value="LuxS/MPP-like metallohydrolase"/>
    <property type="match status" value="2"/>
</dbReference>
<evidence type="ECO:0000313" key="7">
    <source>
        <dbReference type="EMBL" id="PLW74978.1"/>
    </source>
</evidence>
<dbReference type="GO" id="GO:0046872">
    <property type="term" value="F:metal ion binding"/>
    <property type="evidence" value="ECO:0007669"/>
    <property type="project" value="InterPro"/>
</dbReference>
<evidence type="ECO:0000259" key="6">
    <source>
        <dbReference type="Pfam" id="PF05193"/>
    </source>
</evidence>
<dbReference type="GO" id="GO:0004222">
    <property type="term" value="F:metalloendopeptidase activity"/>
    <property type="evidence" value="ECO:0007669"/>
    <property type="project" value="InterPro"/>
</dbReference>
<dbReference type="Pfam" id="PF05193">
    <property type="entry name" value="Peptidase_M16_C"/>
    <property type="match status" value="1"/>
</dbReference>
<name>A0A2N5XKK4_9HYPH</name>
<reference evidence="7 8" key="1">
    <citation type="submission" date="2018-01" db="EMBL/GenBank/DDBJ databases">
        <title>The draft genome sequence of Cohaesibacter sp. H1304.</title>
        <authorList>
            <person name="Wang N.-N."/>
            <person name="Du Z.-J."/>
        </authorList>
    </citation>
    <scope>NUCLEOTIDE SEQUENCE [LARGE SCALE GENOMIC DNA]</scope>
    <source>
        <strain evidence="7 8">H1304</strain>
    </source>
</reference>
<accession>A0A2N5XKK4</accession>
<evidence type="ECO:0000256" key="2">
    <source>
        <dbReference type="ARBA" id="ARBA00007261"/>
    </source>
</evidence>